<sequence length="353" mass="41973">MLVCTVLITLIFSSLLFNTQIDNLKKQVDNIYFGNLIPIVKLQIILDNYQKIIFCKNNKHPCLIDEEKKAILQEWNYYNQAFKNKEERMVVDTINEEIYASFNENNIQKFKNILARVDFLIQYETQVAFKERKKFVEDYQNMKNYLFYSIAIILFLSFIVIVYIMFQVIKKDKQLTVLNKKYKIDSITDSMTNLYNRKYFDTIFDNMPFIANANNWKCAFIMIDIDYFKQYNDTYGHDMGDIALKKVASALKEYFDKKYEFVFRLGGEEFGVVLFDITEESIENCLKEINYKILELEIEHKNSKILDIVSISMGAIIYEPHTYISANKLYKQADECLYKSKENGRNQYHIYKG</sequence>
<evidence type="ECO:0000259" key="4">
    <source>
        <dbReference type="PROSITE" id="PS50887"/>
    </source>
</evidence>
<dbReference type="Proteomes" id="UP000251135">
    <property type="component" value="Unassembled WGS sequence"/>
</dbReference>
<accession>A0A363CXQ0</accession>
<dbReference type="NCBIfam" id="TIGR00254">
    <property type="entry name" value="GGDEF"/>
    <property type="match status" value="1"/>
</dbReference>
<dbReference type="PANTHER" id="PTHR45138">
    <property type="entry name" value="REGULATORY COMPONENTS OF SENSORY TRANSDUCTION SYSTEM"/>
    <property type="match status" value="1"/>
</dbReference>
<dbReference type="CDD" id="cd01949">
    <property type="entry name" value="GGDEF"/>
    <property type="match status" value="1"/>
</dbReference>
<dbReference type="GO" id="GO:0052621">
    <property type="term" value="F:diguanylate cyclase activity"/>
    <property type="evidence" value="ECO:0007669"/>
    <property type="project" value="UniProtKB-EC"/>
</dbReference>
<dbReference type="OrthoDB" id="9778432at2"/>
<evidence type="ECO:0000256" key="2">
    <source>
        <dbReference type="ARBA" id="ARBA00034247"/>
    </source>
</evidence>
<dbReference type="Pfam" id="PF00990">
    <property type="entry name" value="GGDEF"/>
    <property type="match status" value="1"/>
</dbReference>
<feature type="domain" description="GGDEF" evidence="4">
    <location>
        <begin position="216"/>
        <end position="353"/>
    </location>
</feature>
<gene>
    <name evidence="5" type="ORF">B0174_09235</name>
</gene>
<feature type="transmembrane region" description="Helical" evidence="3">
    <location>
        <begin position="145"/>
        <end position="166"/>
    </location>
</feature>
<dbReference type="GO" id="GO:0043709">
    <property type="term" value="P:cell adhesion involved in single-species biofilm formation"/>
    <property type="evidence" value="ECO:0007669"/>
    <property type="project" value="TreeGrafter"/>
</dbReference>
<dbReference type="SUPFAM" id="SSF55073">
    <property type="entry name" value="Nucleotide cyclase"/>
    <property type="match status" value="1"/>
</dbReference>
<dbReference type="SMART" id="SM00267">
    <property type="entry name" value="GGDEF"/>
    <property type="match status" value="1"/>
</dbReference>
<evidence type="ECO:0000256" key="3">
    <source>
        <dbReference type="SAM" id="Phobius"/>
    </source>
</evidence>
<evidence type="ECO:0000256" key="1">
    <source>
        <dbReference type="ARBA" id="ARBA00012528"/>
    </source>
</evidence>
<dbReference type="InterPro" id="IPR050469">
    <property type="entry name" value="Diguanylate_Cyclase"/>
</dbReference>
<reference evidence="5 6" key="1">
    <citation type="submission" date="2017-02" db="EMBL/GenBank/DDBJ databases">
        <title>Arcobacter caeni sp. nov, a new Arcobacter species isolated from reclaimed water.</title>
        <authorList>
            <person name="Figueras M.J."/>
            <person name="Perez-Cataluna A."/>
            <person name="Salas-Masso N."/>
        </authorList>
    </citation>
    <scope>NUCLEOTIDE SEQUENCE [LARGE SCALE GENOMIC DNA]</scope>
    <source>
        <strain evidence="5 6">RW17-10</strain>
    </source>
</reference>
<keyword evidence="3" id="KW-0472">Membrane</keyword>
<proteinExistence type="predicted"/>
<dbReference type="EMBL" id="MUXE01000013">
    <property type="protein sequence ID" value="PUE63875.1"/>
    <property type="molecule type" value="Genomic_DNA"/>
</dbReference>
<comment type="caution">
    <text evidence="5">The sequence shown here is derived from an EMBL/GenBank/DDBJ whole genome shotgun (WGS) entry which is preliminary data.</text>
</comment>
<keyword evidence="3" id="KW-1133">Transmembrane helix</keyword>
<dbReference type="GO" id="GO:0005886">
    <property type="term" value="C:plasma membrane"/>
    <property type="evidence" value="ECO:0007669"/>
    <property type="project" value="TreeGrafter"/>
</dbReference>
<dbReference type="PANTHER" id="PTHR45138:SF9">
    <property type="entry name" value="DIGUANYLATE CYCLASE DGCM-RELATED"/>
    <property type="match status" value="1"/>
</dbReference>
<organism evidence="5 6">
    <name type="scientific">Arcobacter caeni</name>
    <dbReference type="NCBI Taxonomy" id="1912877"/>
    <lineage>
        <taxon>Bacteria</taxon>
        <taxon>Pseudomonadati</taxon>
        <taxon>Campylobacterota</taxon>
        <taxon>Epsilonproteobacteria</taxon>
        <taxon>Campylobacterales</taxon>
        <taxon>Arcobacteraceae</taxon>
        <taxon>Arcobacter</taxon>
    </lineage>
</organism>
<dbReference type="Gene3D" id="3.30.70.270">
    <property type="match status" value="1"/>
</dbReference>
<dbReference type="EC" id="2.7.7.65" evidence="1"/>
<name>A0A363CXQ0_9BACT</name>
<dbReference type="InterPro" id="IPR029787">
    <property type="entry name" value="Nucleotide_cyclase"/>
</dbReference>
<evidence type="ECO:0000313" key="5">
    <source>
        <dbReference type="EMBL" id="PUE63875.1"/>
    </source>
</evidence>
<dbReference type="FunFam" id="3.30.70.270:FF:000001">
    <property type="entry name" value="Diguanylate cyclase domain protein"/>
    <property type="match status" value="1"/>
</dbReference>
<keyword evidence="6" id="KW-1185">Reference proteome</keyword>
<dbReference type="PROSITE" id="PS50887">
    <property type="entry name" value="GGDEF"/>
    <property type="match status" value="1"/>
</dbReference>
<dbReference type="InterPro" id="IPR000160">
    <property type="entry name" value="GGDEF_dom"/>
</dbReference>
<evidence type="ECO:0000313" key="6">
    <source>
        <dbReference type="Proteomes" id="UP000251135"/>
    </source>
</evidence>
<keyword evidence="3" id="KW-0812">Transmembrane</keyword>
<dbReference type="AlphaFoldDB" id="A0A363CXQ0"/>
<protein>
    <recommendedName>
        <fullName evidence="1">diguanylate cyclase</fullName>
        <ecNumber evidence="1">2.7.7.65</ecNumber>
    </recommendedName>
</protein>
<dbReference type="InterPro" id="IPR043128">
    <property type="entry name" value="Rev_trsase/Diguanyl_cyclase"/>
</dbReference>
<dbReference type="GO" id="GO:1902201">
    <property type="term" value="P:negative regulation of bacterial-type flagellum-dependent cell motility"/>
    <property type="evidence" value="ECO:0007669"/>
    <property type="project" value="TreeGrafter"/>
</dbReference>
<comment type="catalytic activity">
    <reaction evidence="2">
        <text>2 GTP = 3',3'-c-di-GMP + 2 diphosphate</text>
        <dbReference type="Rhea" id="RHEA:24898"/>
        <dbReference type="ChEBI" id="CHEBI:33019"/>
        <dbReference type="ChEBI" id="CHEBI:37565"/>
        <dbReference type="ChEBI" id="CHEBI:58805"/>
        <dbReference type="EC" id="2.7.7.65"/>
    </reaction>
</comment>